<dbReference type="InParanoid" id="B4MQ75"/>
<dbReference type="eggNOG" id="ENOG502T6XT">
    <property type="taxonomic scope" value="Eukaryota"/>
</dbReference>
<comment type="similarity">
    <text evidence="2">Belongs to the PBP/GOBP family.</text>
</comment>
<dbReference type="FunCoup" id="B4MQ75">
    <property type="interactions" value="34"/>
</dbReference>
<evidence type="ECO:0000256" key="1">
    <source>
        <dbReference type="ARBA" id="ARBA00004613"/>
    </source>
</evidence>
<dbReference type="Pfam" id="PF22651">
    <property type="entry name" value="OBP47_like"/>
    <property type="match status" value="1"/>
</dbReference>
<accession>B4MQ75</accession>
<dbReference type="SUPFAM" id="SSF47565">
    <property type="entry name" value="Insect pheromone/odorant-binding proteins"/>
    <property type="match status" value="1"/>
</dbReference>
<reference evidence="6 7" key="1">
    <citation type="journal article" date="2007" name="Nature">
        <title>Evolution of genes and genomes on the Drosophila phylogeny.</title>
        <authorList>
            <consortium name="Drosophila 12 Genomes Consortium"/>
            <person name="Clark A.G."/>
            <person name="Eisen M.B."/>
            <person name="Smith D.R."/>
            <person name="Bergman C.M."/>
            <person name="Oliver B."/>
            <person name="Markow T.A."/>
            <person name="Kaufman T.C."/>
            <person name="Kellis M."/>
            <person name="Gelbart W."/>
            <person name="Iyer V.N."/>
            <person name="Pollard D.A."/>
            <person name="Sackton T.B."/>
            <person name="Larracuente A.M."/>
            <person name="Singh N.D."/>
            <person name="Abad J.P."/>
            <person name="Abt D.N."/>
            <person name="Adryan B."/>
            <person name="Aguade M."/>
            <person name="Akashi H."/>
            <person name="Anderson W.W."/>
            <person name="Aquadro C.F."/>
            <person name="Ardell D.H."/>
            <person name="Arguello R."/>
            <person name="Artieri C.G."/>
            <person name="Barbash D.A."/>
            <person name="Barker D."/>
            <person name="Barsanti P."/>
            <person name="Batterham P."/>
            <person name="Batzoglou S."/>
            <person name="Begun D."/>
            <person name="Bhutkar A."/>
            <person name="Blanco E."/>
            <person name="Bosak S.A."/>
            <person name="Bradley R.K."/>
            <person name="Brand A.D."/>
            <person name="Brent M.R."/>
            <person name="Brooks A.N."/>
            <person name="Brown R.H."/>
            <person name="Butlin R.K."/>
            <person name="Caggese C."/>
            <person name="Calvi B.R."/>
            <person name="Bernardo de Carvalho A."/>
            <person name="Caspi A."/>
            <person name="Castrezana S."/>
            <person name="Celniker S.E."/>
            <person name="Chang J.L."/>
            <person name="Chapple C."/>
            <person name="Chatterji S."/>
            <person name="Chinwalla A."/>
            <person name="Civetta A."/>
            <person name="Clifton S.W."/>
            <person name="Comeron J.M."/>
            <person name="Costello J.C."/>
            <person name="Coyne J.A."/>
            <person name="Daub J."/>
            <person name="David R.G."/>
            <person name="Delcher A.L."/>
            <person name="Delehaunty K."/>
            <person name="Do C.B."/>
            <person name="Ebling H."/>
            <person name="Edwards K."/>
            <person name="Eickbush T."/>
            <person name="Evans J.D."/>
            <person name="Filipski A."/>
            <person name="Findeiss S."/>
            <person name="Freyhult E."/>
            <person name="Fulton L."/>
            <person name="Fulton R."/>
            <person name="Garcia A.C."/>
            <person name="Gardiner A."/>
            <person name="Garfield D.A."/>
            <person name="Garvin B.E."/>
            <person name="Gibson G."/>
            <person name="Gilbert D."/>
            <person name="Gnerre S."/>
            <person name="Godfrey J."/>
            <person name="Good R."/>
            <person name="Gotea V."/>
            <person name="Gravely B."/>
            <person name="Greenberg A.J."/>
            <person name="Griffiths-Jones S."/>
            <person name="Gross S."/>
            <person name="Guigo R."/>
            <person name="Gustafson E.A."/>
            <person name="Haerty W."/>
            <person name="Hahn M.W."/>
            <person name="Halligan D.L."/>
            <person name="Halpern A.L."/>
            <person name="Halter G.M."/>
            <person name="Han M.V."/>
            <person name="Heger A."/>
            <person name="Hillier L."/>
            <person name="Hinrichs A.S."/>
            <person name="Holmes I."/>
            <person name="Hoskins R.A."/>
            <person name="Hubisz M.J."/>
            <person name="Hultmark D."/>
            <person name="Huntley M.A."/>
            <person name="Jaffe D.B."/>
            <person name="Jagadeeshan S."/>
            <person name="Jeck W.R."/>
            <person name="Johnson J."/>
            <person name="Jones C.D."/>
            <person name="Jordan W.C."/>
            <person name="Karpen G.H."/>
            <person name="Kataoka E."/>
            <person name="Keightley P.D."/>
            <person name="Kheradpour P."/>
            <person name="Kirkness E.F."/>
            <person name="Koerich L.B."/>
            <person name="Kristiansen K."/>
            <person name="Kudrna D."/>
            <person name="Kulathinal R.J."/>
            <person name="Kumar S."/>
            <person name="Kwok R."/>
            <person name="Lander E."/>
            <person name="Langley C.H."/>
            <person name="Lapoint R."/>
            <person name="Lazzaro B.P."/>
            <person name="Lee S.J."/>
            <person name="Levesque L."/>
            <person name="Li R."/>
            <person name="Lin C.F."/>
            <person name="Lin M.F."/>
            <person name="Lindblad-Toh K."/>
            <person name="Llopart A."/>
            <person name="Long M."/>
            <person name="Low L."/>
            <person name="Lozovsky E."/>
            <person name="Lu J."/>
            <person name="Luo M."/>
            <person name="Machado C.A."/>
            <person name="Makalowski W."/>
            <person name="Marzo M."/>
            <person name="Matsuda M."/>
            <person name="Matzkin L."/>
            <person name="McAllister B."/>
            <person name="McBride C.S."/>
            <person name="McKernan B."/>
            <person name="McKernan K."/>
            <person name="Mendez-Lago M."/>
            <person name="Minx P."/>
            <person name="Mollenhauer M.U."/>
            <person name="Montooth K."/>
            <person name="Mount S.M."/>
            <person name="Mu X."/>
            <person name="Myers E."/>
            <person name="Negre B."/>
            <person name="Newfeld S."/>
            <person name="Nielsen R."/>
            <person name="Noor M.A."/>
            <person name="O'Grady P."/>
            <person name="Pachter L."/>
            <person name="Papaceit M."/>
            <person name="Parisi M.J."/>
            <person name="Parisi M."/>
            <person name="Parts L."/>
            <person name="Pedersen J.S."/>
            <person name="Pesole G."/>
            <person name="Phillippy A.M."/>
            <person name="Ponting C.P."/>
            <person name="Pop M."/>
            <person name="Porcelli D."/>
            <person name="Powell J.R."/>
            <person name="Prohaska S."/>
            <person name="Pruitt K."/>
            <person name="Puig M."/>
            <person name="Quesneville H."/>
            <person name="Ram K.R."/>
            <person name="Rand D."/>
            <person name="Rasmussen M.D."/>
            <person name="Reed L.K."/>
            <person name="Reenan R."/>
            <person name="Reily A."/>
            <person name="Remington K.A."/>
            <person name="Rieger T.T."/>
            <person name="Ritchie M.G."/>
            <person name="Robin C."/>
            <person name="Rogers Y.H."/>
            <person name="Rohde C."/>
            <person name="Rozas J."/>
            <person name="Rubenfield M.J."/>
            <person name="Ruiz A."/>
            <person name="Russo S."/>
            <person name="Salzberg S.L."/>
            <person name="Sanchez-Gracia A."/>
            <person name="Saranga D.J."/>
            <person name="Sato H."/>
            <person name="Schaeffer S.W."/>
            <person name="Schatz M.C."/>
            <person name="Schlenke T."/>
            <person name="Schwartz R."/>
            <person name="Segarra C."/>
            <person name="Singh R.S."/>
            <person name="Sirot L."/>
            <person name="Sirota M."/>
            <person name="Sisneros N.B."/>
            <person name="Smith C.D."/>
            <person name="Smith T.F."/>
            <person name="Spieth J."/>
            <person name="Stage D.E."/>
            <person name="Stark A."/>
            <person name="Stephan W."/>
            <person name="Strausberg R.L."/>
            <person name="Strempel S."/>
            <person name="Sturgill D."/>
            <person name="Sutton G."/>
            <person name="Sutton G.G."/>
            <person name="Tao W."/>
            <person name="Teichmann S."/>
            <person name="Tobari Y.N."/>
            <person name="Tomimura Y."/>
            <person name="Tsolas J.M."/>
            <person name="Valente V.L."/>
            <person name="Venter E."/>
            <person name="Venter J.C."/>
            <person name="Vicario S."/>
            <person name="Vieira F.G."/>
            <person name="Vilella A.J."/>
            <person name="Villasante A."/>
            <person name="Walenz B."/>
            <person name="Wang J."/>
            <person name="Wasserman M."/>
            <person name="Watts T."/>
            <person name="Wilson D."/>
            <person name="Wilson R.K."/>
            <person name="Wing R.A."/>
            <person name="Wolfner M.F."/>
            <person name="Wong A."/>
            <person name="Wong G.K."/>
            <person name="Wu C.I."/>
            <person name="Wu G."/>
            <person name="Yamamoto D."/>
            <person name="Yang H.P."/>
            <person name="Yang S.P."/>
            <person name="Yorke J.A."/>
            <person name="Yoshida K."/>
            <person name="Zdobnov E."/>
            <person name="Zhang P."/>
            <person name="Zhang Y."/>
            <person name="Zimin A.V."/>
            <person name="Baldwin J."/>
            <person name="Abdouelleil A."/>
            <person name="Abdulkadir J."/>
            <person name="Abebe A."/>
            <person name="Abera B."/>
            <person name="Abreu J."/>
            <person name="Acer S.C."/>
            <person name="Aftuck L."/>
            <person name="Alexander A."/>
            <person name="An P."/>
            <person name="Anderson E."/>
            <person name="Anderson S."/>
            <person name="Arachi H."/>
            <person name="Azer M."/>
            <person name="Bachantsang P."/>
            <person name="Barry A."/>
            <person name="Bayul T."/>
            <person name="Berlin A."/>
            <person name="Bessette D."/>
            <person name="Bloom T."/>
            <person name="Blye J."/>
            <person name="Boguslavskiy L."/>
            <person name="Bonnet C."/>
            <person name="Boukhgalter B."/>
            <person name="Bourzgui I."/>
            <person name="Brown A."/>
            <person name="Cahill P."/>
            <person name="Channer S."/>
            <person name="Cheshatsang Y."/>
            <person name="Chuda L."/>
            <person name="Citroen M."/>
            <person name="Collymore A."/>
            <person name="Cooke P."/>
            <person name="Costello M."/>
            <person name="D'Aco K."/>
            <person name="Daza R."/>
            <person name="De Haan G."/>
            <person name="DeGray S."/>
            <person name="DeMaso C."/>
            <person name="Dhargay N."/>
            <person name="Dooley K."/>
            <person name="Dooley E."/>
            <person name="Doricent M."/>
            <person name="Dorje P."/>
            <person name="Dorjee K."/>
            <person name="Dupes A."/>
            <person name="Elong R."/>
            <person name="Falk J."/>
            <person name="Farina A."/>
            <person name="Faro S."/>
            <person name="Ferguson D."/>
            <person name="Fisher S."/>
            <person name="Foley C.D."/>
            <person name="Franke A."/>
            <person name="Friedrich D."/>
            <person name="Gadbois L."/>
            <person name="Gearin G."/>
            <person name="Gearin C.R."/>
            <person name="Giannoukos G."/>
            <person name="Goode T."/>
            <person name="Graham J."/>
            <person name="Grandbois E."/>
            <person name="Grewal S."/>
            <person name="Gyaltsen K."/>
            <person name="Hafez N."/>
            <person name="Hagos B."/>
            <person name="Hall J."/>
            <person name="Henson C."/>
            <person name="Hollinger A."/>
            <person name="Honan T."/>
            <person name="Huard M.D."/>
            <person name="Hughes L."/>
            <person name="Hurhula B."/>
            <person name="Husby M.E."/>
            <person name="Kamat A."/>
            <person name="Kanga B."/>
            <person name="Kashin S."/>
            <person name="Khazanovich D."/>
            <person name="Kisner P."/>
            <person name="Lance K."/>
            <person name="Lara M."/>
            <person name="Lee W."/>
            <person name="Lennon N."/>
            <person name="Letendre F."/>
            <person name="LeVine R."/>
            <person name="Lipovsky A."/>
            <person name="Liu X."/>
            <person name="Liu J."/>
            <person name="Liu S."/>
            <person name="Lokyitsang T."/>
            <person name="Lokyitsang Y."/>
            <person name="Lubonja R."/>
            <person name="Lui A."/>
            <person name="MacDonald P."/>
            <person name="Magnisalis V."/>
            <person name="Maru K."/>
            <person name="Matthews C."/>
            <person name="McCusker W."/>
            <person name="McDonough S."/>
            <person name="Mehta T."/>
            <person name="Meldrim J."/>
            <person name="Meneus L."/>
            <person name="Mihai O."/>
            <person name="Mihalev A."/>
            <person name="Mihova T."/>
            <person name="Mittelman R."/>
            <person name="Mlenga V."/>
            <person name="Montmayeur A."/>
            <person name="Mulrain L."/>
            <person name="Navidi A."/>
            <person name="Naylor J."/>
            <person name="Negash T."/>
            <person name="Nguyen T."/>
            <person name="Nguyen N."/>
            <person name="Nicol R."/>
            <person name="Norbu C."/>
            <person name="Norbu N."/>
            <person name="Novod N."/>
            <person name="O'Neill B."/>
            <person name="Osman S."/>
            <person name="Markiewicz E."/>
            <person name="Oyono O.L."/>
            <person name="Patti C."/>
            <person name="Phunkhang P."/>
            <person name="Pierre F."/>
            <person name="Priest M."/>
            <person name="Raghuraman S."/>
            <person name="Rege F."/>
            <person name="Reyes R."/>
            <person name="Rise C."/>
            <person name="Rogov P."/>
            <person name="Ross K."/>
            <person name="Ryan E."/>
            <person name="Settipalli S."/>
            <person name="Shea T."/>
            <person name="Sherpa N."/>
            <person name="Shi L."/>
            <person name="Shih D."/>
            <person name="Sparrow T."/>
            <person name="Spaulding J."/>
            <person name="Stalker J."/>
            <person name="Stange-Thomann N."/>
            <person name="Stavropoulos S."/>
            <person name="Stone C."/>
            <person name="Strader C."/>
            <person name="Tesfaye S."/>
            <person name="Thomson T."/>
            <person name="Thoulutsang Y."/>
            <person name="Thoulutsang D."/>
            <person name="Topham K."/>
            <person name="Topping I."/>
            <person name="Tsamla T."/>
            <person name="Vassiliev H."/>
            <person name="Vo A."/>
            <person name="Wangchuk T."/>
            <person name="Wangdi T."/>
            <person name="Weiand M."/>
            <person name="Wilkinson J."/>
            <person name="Wilson A."/>
            <person name="Yadav S."/>
            <person name="Young G."/>
            <person name="Yu Q."/>
            <person name="Zembek L."/>
            <person name="Zhong D."/>
            <person name="Zimmer A."/>
            <person name="Zwirko Z."/>
            <person name="Jaffe D.B."/>
            <person name="Alvarez P."/>
            <person name="Brockman W."/>
            <person name="Butler J."/>
            <person name="Chin C."/>
            <person name="Gnerre S."/>
            <person name="Grabherr M."/>
            <person name="Kleber M."/>
            <person name="Mauceli E."/>
            <person name="MacCallum I."/>
        </authorList>
    </citation>
    <scope>NUCLEOTIDE SEQUENCE [LARGE SCALE GENOMIC DNA]</scope>
    <source>
        <strain evidence="7">Tucson 14030-0811.24</strain>
    </source>
</reference>
<dbReference type="InterPro" id="IPR036728">
    <property type="entry name" value="PBP_GOBP_sf"/>
</dbReference>
<evidence type="ECO:0000259" key="5">
    <source>
        <dbReference type="Pfam" id="PF22651"/>
    </source>
</evidence>
<comment type="subcellular location">
    <subcellularLocation>
        <location evidence="1">Secreted</location>
    </subcellularLocation>
</comment>
<dbReference type="OMA" id="KCHKYVS"/>
<dbReference type="PhylomeDB" id="B4MQ75"/>
<feature type="domain" description="OBP47-like" evidence="5">
    <location>
        <begin position="53"/>
        <end position="181"/>
    </location>
</feature>
<sequence length="197" mass="22656">MCKTILILISIFHLYVVQANNVYNCSAPPNFNNFDVNSCCRTPEINMGDVPQKCHKYVNQLKTANEKYPAYAHLCYPDCIYRETGALVNGQLHMDKVKQFLEQHVHRKDREIVPYILRSFQTCLNNIEGHQRSLNINSYKVLPQGCSPFAGMLYSCVNAETFLNCPAQMWKTERQCQVAKEFAHQCNPMPHVPLPNT</sequence>
<evidence type="ECO:0000256" key="3">
    <source>
        <dbReference type="ARBA" id="ARBA00022525"/>
    </source>
</evidence>
<evidence type="ECO:0000256" key="4">
    <source>
        <dbReference type="SAM" id="SignalP"/>
    </source>
</evidence>
<dbReference type="InterPro" id="IPR052295">
    <property type="entry name" value="Odorant-binding_protein"/>
</dbReference>
<evidence type="ECO:0000256" key="2">
    <source>
        <dbReference type="ARBA" id="ARBA00008098"/>
    </source>
</evidence>
<dbReference type="PANTHER" id="PTHR21066:SF15">
    <property type="entry name" value="GH25962P-RELATED"/>
    <property type="match status" value="1"/>
</dbReference>
<dbReference type="AlphaFoldDB" id="B4MQ75"/>
<dbReference type="GO" id="GO:0005549">
    <property type="term" value="F:odorant binding"/>
    <property type="evidence" value="ECO:0007669"/>
    <property type="project" value="InterPro"/>
</dbReference>
<protein>
    <submittedName>
        <fullName evidence="6">GK21836</fullName>
    </submittedName>
</protein>
<dbReference type="EMBL" id="CH963849">
    <property type="protein sequence ID" value="EDW74264.1"/>
    <property type="molecule type" value="Genomic_DNA"/>
</dbReference>
<name>B4MQ75_DROWI</name>
<gene>
    <name evidence="6" type="primary">Dwil\GK21836</name>
    <name evidence="6" type="ORF">Dwil_GK21836</name>
    <name evidence="6" type="ORF">GK21836</name>
</gene>
<evidence type="ECO:0000313" key="7">
    <source>
        <dbReference type="Proteomes" id="UP000007798"/>
    </source>
</evidence>
<dbReference type="STRING" id="7260.B4MQ75"/>
<dbReference type="InterPro" id="IPR054577">
    <property type="entry name" value="OBP47-like_dom"/>
</dbReference>
<feature type="chain" id="PRO_5002818368" evidence="4">
    <location>
        <begin position="20"/>
        <end position="197"/>
    </location>
</feature>
<dbReference type="Proteomes" id="UP000007798">
    <property type="component" value="Unassembled WGS sequence"/>
</dbReference>
<keyword evidence="4" id="KW-0732">Signal</keyword>
<feature type="signal peptide" evidence="4">
    <location>
        <begin position="1"/>
        <end position="19"/>
    </location>
</feature>
<evidence type="ECO:0000313" key="6">
    <source>
        <dbReference type="EMBL" id="EDW74264.1"/>
    </source>
</evidence>
<dbReference type="Gene3D" id="1.10.238.270">
    <property type="match status" value="1"/>
</dbReference>
<dbReference type="HOGENOM" id="CLU_120152_0_0_1"/>
<dbReference type="OrthoDB" id="7889145at2759"/>
<keyword evidence="7" id="KW-1185">Reference proteome</keyword>
<organism evidence="7">
    <name type="scientific">Drosophila willistoni</name>
    <name type="common">Fruit fly</name>
    <dbReference type="NCBI Taxonomy" id="7260"/>
    <lineage>
        <taxon>Eukaryota</taxon>
        <taxon>Metazoa</taxon>
        <taxon>Ecdysozoa</taxon>
        <taxon>Arthropoda</taxon>
        <taxon>Hexapoda</taxon>
        <taxon>Insecta</taxon>
        <taxon>Pterygota</taxon>
        <taxon>Neoptera</taxon>
        <taxon>Endopterygota</taxon>
        <taxon>Diptera</taxon>
        <taxon>Brachycera</taxon>
        <taxon>Muscomorpha</taxon>
        <taxon>Ephydroidea</taxon>
        <taxon>Drosophilidae</taxon>
        <taxon>Drosophila</taxon>
        <taxon>Sophophora</taxon>
    </lineage>
</organism>
<dbReference type="GO" id="GO:0005576">
    <property type="term" value="C:extracellular region"/>
    <property type="evidence" value="ECO:0007669"/>
    <property type="project" value="UniProtKB-SubCell"/>
</dbReference>
<dbReference type="PANTHER" id="PTHR21066">
    <property type="entry name" value="ODORANT-BINDING PROTEIN 59A-RELATED"/>
    <property type="match status" value="1"/>
</dbReference>
<proteinExistence type="inferred from homology"/>
<keyword evidence="3" id="KW-0964">Secreted</keyword>